<reference evidence="3 4" key="1">
    <citation type="journal article" date="2016" name="Nat. Commun.">
        <title>Thousands of microbial genomes shed light on interconnected biogeochemical processes in an aquifer system.</title>
        <authorList>
            <person name="Anantharaman K."/>
            <person name="Brown C.T."/>
            <person name="Hug L.A."/>
            <person name="Sharon I."/>
            <person name="Castelle C.J."/>
            <person name="Probst A.J."/>
            <person name="Thomas B.C."/>
            <person name="Singh A."/>
            <person name="Wilkins M.J."/>
            <person name="Karaoz U."/>
            <person name="Brodie E.L."/>
            <person name="Williams K.H."/>
            <person name="Hubbard S.S."/>
            <person name="Banfield J.F."/>
        </authorList>
    </citation>
    <scope>NUCLEOTIDE SEQUENCE [LARGE SCALE GENOMIC DNA]</scope>
</reference>
<proteinExistence type="predicted"/>
<keyword evidence="2" id="KW-0472">Membrane</keyword>
<gene>
    <name evidence="3" type="ORF">A2937_01460</name>
</gene>
<feature type="transmembrane region" description="Helical" evidence="2">
    <location>
        <begin position="265"/>
        <end position="284"/>
    </location>
</feature>
<evidence type="ECO:0000313" key="3">
    <source>
        <dbReference type="EMBL" id="OHA84388.1"/>
    </source>
</evidence>
<sequence>MEKQNWQDEAIKDSGIKVPEWELEGTGTEQKEAQEGAVEEMPSAAETRMAELAAETQAATPESLVEKAAQTEALRAEIAEMAKPEQKPADDPSHRYNTVTGEPNPKFAGVNTPEQSEKLNALHQTKRERNQSANTFFAEERNKDRTWWQKITGKGKLSAEDVAHEQALKMNIKVDKEQEMNSLFGISRTNTEVSTEAVMEVNKGIKEELEKLGVNLEALKENGFKFDQEVLTKEKEPALGALREKMGGAITNIFDKLAKIDKEHVVGVSVVVGLVAAMVPVLGLHDLQGVISMLPDSVSNFLQSPELAGNPLWSTITPDGNLSMPSVENYMHQVDVFNETTGATIAESGMEGNPFGQPVDFRDPNIRAKFVEIANYEQDLHRVGSAFANLATIPVVMGAAIHAGKIFGKIGKYFMGEKK</sequence>
<protein>
    <submittedName>
        <fullName evidence="3">Uncharacterized protein</fullName>
    </submittedName>
</protein>
<keyword evidence="2" id="KW-0812">Transmembrane</keyword>
<dbReference type="Proteomes" id="UP000177987">
    <property type="component" value="Unassembled WGS sequence"/>
</dbReference>
<dbReference type="EMBL" id="MHUW01000001">
    <property type="protein sequence ID" value="OHA84388.1"/>
    <property type="molecule type" value="Genomic_DNA"/>
</dbReference>
<feature type="compositionally biased region" description="Basic and acidic residues" evidence="1">
    <location>
        <begin position="1"/>
        <end position="15"/>
    </location>
</feature>
<dbReference type="STRING" id="1802727.A2937_01460"/>
<accession>A0A1G2SI06</accession>
<evidence type="ECO:0000313" key="4">
    <source>
        <dbReference type="Proteomes" id="UP000177987"/>
    </source>
</evidence>
<keyword evidence="2" id="KW-1133">Transmembrane helix</keyword>
<dbReference type="AlphaFoldDB" id="A0A1G2SI06"/>
<name>A0A1G2SI06_9BACT</name>
<feature type="region of interest" description="Disordered" evidence="1">
    <location>
        <begin position="1"/>
        <end position="64"/>
    </location>
</feature>
<comment type="caution">
    <text evidence="3">The sequence shown here is derived from an EMBL/GenBank/DDBJ whole genome shotgun (WGS) entry which is preliminary data.</text>
</comment>
<organism evidence="3 4">
    <name type="scientific">Candidatus Yonathbacteria bacterium RIFCSPLOWO2_01_FULL_47_33b</name>
    <dbReference type="NCBI Taxonomy" id="1802727"/>
    <lineage>
        <taxon>Bacteria</taxon>
        <taxon>Candidatus Yonathiibacteriota</taxon>
    </lineage>
</organism>
<feature type="region of interest" description="Disordered" evidence="1">
    <location>
        <begin position="81"/>
        <end position="111"/>
    </location>
</feature>
<evidence type="ECO:0000256" key="1">
    <source>
        <dbReference type="SAM" id="MobiDB-lite"/>
    </source>
</evidence>
<feature type="compositionally biased region" description="Basic and acidic residues" evidence="1">
    <location>
        <begin position="81"/>
        <end position="94"/>
    </location>
</feature>
<evidence type="ECO:0000256" key="2">
    <source>
        <dbReference type="SAM" id="Phobius"/>
    </source>
</evidence>